<evidence type="ECO:0000256" key="5">
    <source>
        <dbReference type="SAM" id="Phobius"/>
    </source>
</evidence>
<proteinExistence type="predicted"/>
<feature type="transmembrane region" description="Helical" evidence="5">
    <location>
        <begin position="60"/>
        <end position="81"/>
    </location>
</feature>
<evidence type="ECO:0000256" key="2">
    <source>
        <dbReference type="ARBA" id="ARBA00022692"/>
    </source>
</evidence>
<reference evidence="7 8" key="1">
    <citation type="submission" date="2018-03" db="EMBL/GenBank/DDBJ databases">
        <title>Whole genome sequencing of Histamine producing bacteria.</title>
        <authorList>
            <person name="Butler K."/>
        </authorList>
    </citation>
    <scope>NUCLEOTIDE SEQUENCE [LARGE SCALE GENOMIC DNA]</scope>
    <source>
        <strain evidence="7 8">DSM 19138</strain>
    </source>
</reference>
<evidence type="ECO:0000256" key="1">
    <source>
        <dbReference type="ARBA" id="ARBA00004127"/>
    </source>
</evidence>
<name>A0A2T3NDD5_9GAMM</name>
<comment type="subcellular location">
    <subcellularLocation>
        <location evidence="1">Endomembrane system</location>
        <topology evidence="1">Multi-pass membrane protein</topology>
    </subcellularLocation>
</comment>
<evidence type="ECO:0000256" key="3">
    <source>
        <dbReference type="ARBA" id="ARBA00022989"/>
    </source>
</evidence>
<keyword evidence="4 5" id="KW-0472">Membrane</keyword>
<dbReference type="RefSeq" id="WP_107298746.1">
    <property type="nucleotide sequence ID" value="NZ_PYMB01000005.1"/>
</dbReference>
<dbReference type="EMBL" id="PYMB01000005">
    <property type="protein sequence ID" value="PSW12256.1"/>
    <property type="molecule type" value="Genomic_DNA"/>
</dbReference>
<dbReference type="GO" id="GO:0012505">
    <property type="term" value="C:endomembrane system"/>
    <property type="evidence" value="ECO:0007669"/>
    <property type="project" value="UniProtKB-SubCell"/>
</dbReference>
<feature type="transmembrane region" description="Helical" evidence="5">
    <location>
        <begin position="32"/>
        <end position="54"/>
    </location>
</feature>
<dbReference type="AlphaFoldDB" id="A0A2T3NDD5"/>
<protein>
    <recommendedName>
        <fullName evidence="6">DUF202 domain-containing protein</fullName>
    </recommendedName>
</protein>
<dbReference type="OrthoDB" id="3701077at2"/>
<dbReference type="Proteomes" id="UP000241346">
    <property type="component" value="Unassembled WGS sequence"/>
</dbReference>
<keyword evidence="3 5" id="KW-1133">Transmembrane helix</keyword>
<feature type="transmembrane region" description="Helical" evidence="5">
    <location>
        <begin position="102"/>
        <end position="122"/>
    </location>
</feature>
<evidence type="ECO:0000259" key="6">
    <source>
        <dbReference type="Pfam" id="PF02656"/>
    </source>
</evidence>
<organism evidence="7 8">
    <name type="scientific">Photobacterium rosenbergii</name>
    <dbReference type="NCBI Taxonomy" id="294936"/>
    <lineage>
        <taxon>Bacteria</taxon>
        <taxon>Pseudomonadati</taxon>
        <taxon>Pseudomonadota</taxon>
        <taxon>Gammaproteobacteria</taxon>
        <taxon>Vibrionales</taxon>
        <taxon>Vibrionaceae</taxon>
        <taxon>Photobacterium</taxon>
    </lineage>
</organism>
<sequence>MAEKQIAHHFEPSSPEPIERNRDIGLQPERTFLSWSRTILVLFLHTAVLVKIGWSKDSPVLFVTAGMLAVSSFVLLILVELRRVDYRYSLPLLNLRSVGMNLFFSTAVALSAISYVLVMLGVI</sequence>
<comment type="caution">
    <text evidence="7">The sequence shown here is derived from an EMBL/GenBank/DDBJ whole genome shotgun (WGS) entry which is preliminary data.</text>
</comment>
<evidence type="ECO:0000313" key="8">
    <source>
        <dbReference type="Proteomes" id="UP000241346"/>
    </source>
</evidence>
<evidence type="ECO:0000313" key="7">
    <source>
        <dbReference type="EMBL" id="PSW12256.1"/>
    </source>
</evidence>
<keyword evidence="2 5" id="KW-0812">Transmembrane</keyword>
<accession>A0A2T3NDD5</accession>
<feature type="domain" description="DUF202" evidence="6">
    <location>
        <begin position="25"/>
        <end position="82"/>
    </location>
</feature>
<gene>
    <name evidence="7" type="ORF">C9J01_13825</name>
</gene>
<dbReference type="Pfam" id="PF02656">
    <property type="entry name" value="DUF202"/>
    <property type="match status" value="1"/>
</dbReference>
<dbReference type="InterPro" id="IPR003807">
    <property type="entry name" value="DUF202"/>
</dbReference>
<evidence type="ECO:0000256" key="4">
    <source>
        <dbReference type="ARBA" id="ARBA00023136"/>
    </source>
</evidence>